<dbReference type="InterPro" id="IPR058912">
    <property type="entry name" value="HTH_animal"/>
</dbReference>
<feature type="domain" description="Reverse transcriptase" evidence="1">
    <location>
        <begin position="1"/>
        <end position="154"/>
    </location>
</feature>
<dbReference type="PANTHER" id="PTHR21301:SF10">
    <property type="entry name" value="REVERSE TRANSCRIPTASE DOMAIN-CONTAINING PROTEIN"/>
    <property type="match status" value="1"/>
</dbReference>
<name>A0A6L2Q0X2_COPFO</name>
<dbReference type="Pfam" id="PF26215">
    <property type="entry name" value="HTH_animal"/>
    <property type="match status" value="1"/>
</dbReference>
<keyword evidence="3" id="KW-1185">Reference proteome</keyword>
<dbReference type="OrthoDB" id="10063405at2759"/>
<protein>
    <recommendedName>
        <fullName evidence="1">Reverse transcriptase domain-containing protein</fullName>
    </recommendedName>
</protein>
<dbReference type="AlphaFoldDB" id="A0A6L2Q0X2"/>
<dbReference type="InParanoid" id="A0A6L2Q0X2"/>
<sequence length="417" mass="49573">MYTSIPILYLREIIEDSLMNNLVDTQQIQEILKIYDLITSQNYLSHVDDILHQNDGLAMGAPSSAILSEVFLQYIEEIFITDILIQNKIIGYFHYVDDTLIIYDQTITNINKVLNEFNQIYQNLQYTMELEENGKINFLDLTISRTNQTIKFNIFQKPTFTDTIIPYNSCHPTEHKFASLTYLTNRVNTYQLNQKAKNNEIITIQNILHNNGFPLYYIDNFMVKQKQLKLKPTSTLNKDKKWFSFTFFGKETYHISKIFRQKGLQVTFKTKNSLLSLLNTKNNNINKFQRSGVYQLTCRSCGKRYTRQMGRNFKKRYKEHFYSFKYNNYNSKYMQHILETGHMFRKMKDIMSIKHYDKREPIYIQNNQHNTGRNTIQDKNLEYLAPVILCRRTYQRKTHNTADGCNLIYSIKPSYGH</sequence>
<dbReference type="InterPro" id="IPR000477">
    <property type="entry name" value="RT_dom"/>
</dbReference>
<proteinExistence type="predicted"/>
<accession>A0A6L2Q0X2</accession>
<dbReference type="PANTHER" id="PTHR21301">
    <property type="entry name" value="REVERSE TRANSCRIPTASE"/>
    <property type="match status" value="1"/>
</dbReference>
<comment type="caution">
    <text evidence="2">The sequence shown here is derived from an EMBL/GenBank/DDBJ whole genome shotgun (WGS) entry which is preliminary data.</text>
</comment>
<dbReference type="InterPro" id="IPR035901">
    <property type="entry name" value="GIY-YIG_endonuc_sf"/>
</dbReference>
<dbReference type="Proteomes" id="UP000502823">
    <property type="component" value="Unassembled WGS sequence"/>
</dbReference>
<reference evidence="3" key="1">
    <citation type="submission" date="2020-01" db="EMBL/GenBank/DDBJ databases">
        <title>Draft genome sequence of the Termite Coptotermes fromosanus.</title>
        <authorList>
            <person name="Itakura S."/>
            <person name="Yosikawa Y."/>
            <person name="Umezawa K."/>
        </authorList>
    </citation>
    <scope>NUCLEOTIDE SEQUENCE [LARGE SCALE GENOMIC DNA]</scope>
</reference>
<dbReference type="PROSITE" id="PS50878">
    <property type="entry name" value="RT_POL"/>
    <property type="match status" value="1"/>
</dbReference>
<organism evidence="2 3">
    <name type="scientific">Coptotermes formosanus</name>
    <name type="common">Formosan subterranean termite</name>
    <dbReference type="NCBI Taxonomy" id="36987"/>
    <lineage>
        <taxon>Eukaryota</taxon>
        <taxon>Metazoa</taxon>
        <taxon>Ecdysozoa</taxon>
        <taxon>Arthropoda</taxon>
        <taxon>Hexapoda</taxon>
        <taxon>Insecta</taxon>
        <taxon>Pterygota</taxon>
        <taxon>Neoptera</taxon>
        <taxon>Polyneoptera</taxon>
        <taxon>Dictyoptera</taxon>
        <taxon>Blattodea</taxon>
        <taxon>Blattoidea</taxon>
        <taxon>Termitoidae</taxon>
        <taxon>Rhinotermitidae</taxon>
        <taxon>Coptotermes</taxon>
    </lineage>
</organism>
<evidence type="ECO:0000313" key="2">
    <source>
        <dbReference type="EMBL" id="GFG36365.1"/>
    </source>
</evidence>
<evidence type="ECO:0000259" key="1">
    <source>
        <dbReference type="PROSITE" id="PS50878"/>
    </source>
</evidence>
<evidence type="ECO:0000313" key="3">
    <source>
        <dbReference type="Proteomes" id="UP000502823"/>
    </source>
</evidence>
<gene>
    <name evidence="2" type="ORF">Cfor_01994</name>
</gene>
<dbReference type="EMBL" id="BLKM01006181">
    <property type="protein sequence ID" value="GFG36365.1"/>
    <property type="molecule type" value="Genomic_DNA"/>
</dbReference>
<dbReference type="Gene3D" id="3.40.1440.10">
    <property type="entry name" value="GIY-YIG endonuclease"/>
    <property type="match status" value="1"/>
</dbReference>